<dbReference type="Gene3D" id="1.10.510.10">
    <property type="entry name" value="Transferase(Phosphotransferase) domain 1"/>
    <property type="match status" value="1"/>
</dbReference>
<dbReference type="Proteomes" id="UP000326939">
    <property type="component" value="Chromosome 12"/>
</dbReference>
<name>A0A5N5KNE1_9ROSI</name>
<accession>A0A5N5KNE1</accession>
<dbReference type="InterPro" id="IPR051177">
    <property type="entry name" value="CIK-Related_Protein"/>
</dbReference>
<gene>
    <name evidence="1" type="ORF">DKX38_018569</name>
</gene>
<evidence type="ECO:0000313" key="1">
    <source>
        <dbReference type="EMBL" id="KAB5531899.1"/>
    </source>
</evidence>
<dbReference type="PANTHER" id="PTHR12984">
    <property type="entry name" value="SCY1-RELATED S/T PROTEIN KINASE-LIKE"/>
    <property type="match status" value="1"/>
</dbReference>
<protein>
    <submittedName>
        <fullName evidence="1">Uncharacterized protein</fullName>
    </submittedName>
</protein>
<comment type="caution">
    <text evidence="1">The sequence shown here is derived from an EMBL/GenBank/DDBJ whole genome shotgun (WGS) entry which is preliminary data.</text>
</comment>
<reference evidence="2" key="1">
    <citation type="journal article" date="2019" name="Gigascience">
        <title>De novo genome assembly of the endangered Acer yangbiense, a plant species with extremely small populations endemic to Yunnan Province, China.</title>
        <authorList>
            <person name="Yang J."/>
            <person name="Wariss H.M."/>
            <person name="Tao L."/>
            <person name="Zhang R."/>
            <person name="Yun Q."/>
            <person name="Hollingsworth P."/>
            <person name="Dao Z."/>
            <person name="Luo G."/>
            <person name="Guo H."/>
            <person name="Ma Y."/>
            <person name="Sun W."/>
        </authorList>
    </citation>
    <scope>NUCLEOTIDE SEQUENCE [LARGE SCALE GENOMIC DNA]</scope>
    <source>
        <strain evidence="2">cv. br00</strain>
    </source>
</reference>
<dbReference type="AlphaFoldDB" id="A0A5N5KNE1"/>
<proteinExistence type="predicted"/>
<dbReference type="EMBL" id="VDCV01000012">
    <property type="protein sequence ID" value="KAB5531899.1"/>
    <property type="molecule type" value="Genomic_DNA"/>
</dbReference>
<dbReference type="PANTHER" id="PTHR12984:SF3">
    <property type="entry name" value="N-TERMINAL KINASE-LIKE PROTEIN"/>
    <property type="match status" value="1"/>
</dbReference>
<organism evidence="1 2">
    <name type="scientific">Salix brachista</name>
    <dbReference type="NCBI Taxonomy" id="2182728"/>
    <lineage>
        <taxon>Eukaryota</taxon>
        <taxon>Viridiplantae</taxon>
        <taxon>Streptophyta</taxon>
        <taxon>Embryophyta</taxon>
        <taxon>Tracheophyta</taxon>
        <taxon>Spermatophyta</taxon>
        <taxon>Magnoliopsida</taxon>
        <taxon>eudicotyledons</taxon>
        <taxon>Gunneridae</taxon>
        <taxon>Pentapetalae</taxon>
        <taxon>rosids</taxon>
        <taxon>fabids</taxon>
        <taxon>Malpighiales</taxon>
        <taxon>Salicaceae</taxon>
        <taxon>Saliceae</taxon>
        <taxon>Salix</taxon>
    </lineage>
</organism>
<evidence type="ECO:0000313" key="2">
    <source>
        <dbReference type="Proteomes" id="UP000326939"/>
    </source>
</evidence>
<keyword evidence="2" id="KW-1185">Reference proteome</keyword>
<sequence>MANKQFHILSSRTRSPTLLFTICPFAFSLLFSLFSLSTGHPSASPYSNTIPNLSLKPETSFVAALEHFKSSSSPFPTASEEDVPRFDDQVFPKSAIDLTENHTARWICQLGRMCQDSTIKTVSGLCCLSWMLTISSCNSLQLQIELISARLSLIQECFGWDGYYSWGLNQIAKAVSFSINDCKLVHGNVCLTSAVVTPTLDWKLNAFDVLSKFDG</sequence>